<dbReference type="Proteomes" id="UP001149163">
    <property type="component" value="Unassembled WGS sequence"/>
</dbReference>
<sequence>MHSLEKLIAAECGTSLYSQPESMPGVTQIKTGSLEETNIPIAVELFVTRRRDYVSPVENAKQVLRCLEAAFSSGSHGWRLYLNGSTR</sequence>
<dbReference type="RefSeq" id="XP_056545292.1">
    <property type="nucleotide sequence ID" value="XM_056686550.1"/>
</dbReference>
<dbReference type="SUPFAM" id="SSF51316">
    <property type="entry name" value="Mss4-like"/>
    <property type="match status" value="1"/>
</dbReference>
<dbReference type="OrthoDB" id="406544at2759"/>
<dbReference type="InterPro" id="IPR011057">
    <property type="entry name" value="Mss4-like_sf"/>
</dbReference>
<reference evidence="1" key="2">
    <citation type="journal article" date="2023" name="IMA Fungus">
        <title>Comparative genomic study of the Penicillium genus elucidates a diverse pangenome and 15 lateral gene transfer events.</title>
        <authorList>
            <person name="Petersen C."/>
            <person name="Sorensen T."/>
            <person name="Nielsen M.R."/>
            <person name="Sondergaard T.E."/>
            <person name="Sorensen J.L."/>
            <person name="Fitzpatrick D.A."/>
            <person name="Frisvad J.C."/>
            <person name="Nielsen K.L."/>
        </authorList>
    </citation>
    <scope>NUCLEOTIDE SEQUENCE</scope>
    <source>
        <strain evidence="1">IBT 26290</strain>
    </source>
</reference>
<organism evidence="1 2">
    <name type="scientific">Penicillium canariense</name>
    <dbReference type="NCBI Taxonomy" id="189055"/>
    <lineage>
        <taxon>Eukaryota</taxon>
        <taxon>Fungi</taxon>
        <taxon>Dikarya</taxon>
        <taxon>Ascomycota</taxon>
        <taxon>Pezizomycotina</taxon>
        <taxon>Eurotiomycetes</taxon>
        <taxon>Eurotiomycetidae</taxon>
        <taxon>Eurotiales</taxon>
        <taxon>Aspergillaceae</taxon>
        <taxon>Penicillium</taxon>
    </lineage>
</organism>
<dbReference type="GeneID" id="81425726"/>
<evidence type="ECO:0000313" key="2">
    <source>
        <dbReference type="Proteomes" id="UP001149163"/>
    </source>
</evidence>
<reference evidence="1" key="1">
    <citation type="submission" date="2022-11" db="EMBL/GenBank/DDBJ databases">
        <authorList>
            <person name="Petersen C."/>
        </authorList>
    </citation>
    <scope>NUCLEOTIDE SEQUENCE</scope>
    <source>
        <strain evidence="1">IBT 26290</strain>
    </source>
</reference>
<keyword evidence="2" id="KW-1185">Reference proteome</keyword>
<protein>
    <submittedName>
        <fullName evidence="1">Uncharacterized protein</fullName>
    </submittedName>
</protein>
<gene>
    <name evidence="1" type="ORF">N7482_004425</name>
</gene>
<accession>A0A9W9I6L2</accession>
<dbReference type="AlphaFoldDB" id="A0A9W9I6L2"/>
<proteinExistence type="predicted"/>
<dbReference type="EMBL" id="JAPQKN010000002">
    <property type="protein sequence ID" value="KAJ5168831.1"/>
    <property type="molecule type" value="Genomic_DNA"/>
</dbReference>
<evidence type="ECO:0000313" key="1">
    <source>
        <dbReference type="EMBL" id="KAJ5168831.1"/>
    </source>
</evidence>
<name>A0A9W9I6L2_9EURO</name>
<comment type="caution">
    <text evidence="1">The sequence shown here is derived from an EMBL/GenBank/DDBJ whole genome shotgun (WGS) entry which is preliminary data.</text>
</comment>